<accession>A0AAD5SN09</accession>
<reference evidence="1" key="1">
    <citation type="submission" date="2020-05" db="EMBL/GenBank/DDBJ databases">
        <title>Phylogenomic resolution of chytrid fungi.</title>
        <authorList>
            <person name="Stajich J.E."/>
            <person name="Amses K."/>
            <person name="Simmons R."/>
            <person name="Seto K."/>
            <person name="Myers J."/>
            <person name="Bonds A."/>
            <person name="Quandt C.A."/>
            <person name="Barry K."/>
            <person name="Liu P."/>
            <person name="Grigoriev I."/>
            <person name="Longcore J.E."/>
            <person name="James T.Y."/>
        </authorList>
    </citation>
    <scope>NUCLEOTIDE SEQUENCE</scope>
    <source>
        <strain evidence="1">JEL0513</strain>
    </source>
</reference>
<sequence length="55" mass="6193">MEPSTYTNVPCDSVTQEGLAAQDIDPTLQTFANHSYVERKGGVYIMYHKGEAKHY</sequence>
<feature type="non-terminal residue" evidence="1">
    <location>
        <position position="55"/>
    </location>
</feature>
<dbReference type="EMBL" id="JADGJH010005289">
    <property type="protein sequence ID" value="KAJ3081205.1"/>
    <property type="molecule type" value="Genomic_DNA"/>
</dbReference>
<evidence type="ECO:0000313" key="1">
    <source>
        <dbReference type="EMBL" id="KAJ3081205.1"/>
    </source>
</evidence>
<keyword evidence="2" id="KW-1185">Reference proteome</keyword>
<organism evidence="1 2">
    <name type="scientific">Physocladia obscura</name>
    <dbReference type="NCBI Taxonomy" id="109957"/>
    <lineage>
        <taxon>Eukaryota</taxon>
        <taxon>Fungi</taxon>
        <taxon>Fungi incertae sedis</taxon>
        <taxon>Chytridiomycota</taxon>
        <taxon>Chytridiomycota incertae sedis</taxon>
        <taxon>Chytridiomycetes</taxon>
        <taxon>Chytridiales</taxon>
        <taxon>Chytriomycetaceae</taxon>
        <taxon>Physocladia</taxon>
    </lineage>
</organism>
<dbReference type="AlphaFoldDB" id="A0AAD5SN09"/>
<proteinExistence type="predicted"/>
<comment type="caution">
    <text evidence="1">The sequence shown here is derived from an EMBL/GenBank/DDBJ whole genome shotgun (WGS) entry which is preliminary data.</text>
</comment>
<gene>
    <name evidence="1" type="ORF">HK100_009931</name>
</gene>
<dbReference type="Proteomes" id="UP001211907">
    <property type="component" value="Unassembled WGS sequence"/>
</dbReference>
<name>A0AAD5SN09_9FUNG</name>
<protein>
    <submittedName>
        <fullName evidence="1">Uncharacterized protein</fullName>
    </submittedName>
</protein>
<evidence type="ECO:0000313" key="2">
    <source>
        <dbReference type="Proteomes" id="UP001211907"/>
    </source>
</evidence>